<dbReference type="PROSITE" id="PS00211">
    <property type="entry name" value="ABC_TRANSPORTER_1"/>
    <property type="match status" value="1"/>
</dbReference>
<evidence type="ECO:0000259" key="8">
    <source>
        <dbReference type="PROSITE" id="PS50893"/>
    </source>
</evidence>
<dbReference type="Pfam" id="PF00005">
    <property type="entry name" value="ABC_tran"/>
    <property type="match status" value="1"/>
</dbReference>
<feature type="transmembrane region" description="Helical" evidence="7">
    <location>
        <begin position="144"/>
        <end position="160"/>
    </location>
</feature>
<dbReference type="CDD" id="cd07346">
    <property type="entry name" value="ABC_6TM_exporters"/>
    <property type="match status" value="1"/>
</dbReference>
<dbReference type="GO" id="GO:0015421">
    <property type="term" value="F:ABC-type oligopeptide transporter activity"/>
    <property type="evidence" value="ECO:0007669"/>
    <property type="project" value="TreeGrafter"/>
</dbReference>
<keyword evidence="3" id="KW-0547">Nucleotide-binding</keyword>
<feature type="transmembrane region" description="Helical" evidence="7">
    <location>
        <begin position="166"/>
        <end position="183"/>
    </location>
</feature>
<keyword evidence="11" id="KW-1185">Reference proteome</keyword>
<dbReference type="FunFam" id="3.40.50.300:FF:000218">
    <property type="entry name" value="Multidrug ABC transporter ATP-binding protein"/>
    <property type="match status" value="1"/>
</dbReference>
<dbReference type="GO" id="GO:0005524">
    <property type="term" value="F:ATP binding"/>
    <property type="evidence" value="ECO:0007669"/>
    <property type="project" value="UniProtKB-KW"/>
</dbReference>
<protein>
    <submittedName>
        <fullName evidence="10">ATP-binding cassette, subfamily B, MsbA</fullName>
    </submittedName>
</protein>
<keyword evidence="6 7" id="KW-0472">Membrane</keyword>
<dbReference type="GO" id="GO:0016887">
    <property type="term" value="F:ATP hydrolysis activity"/>
    <property type="evidence" value="ECO:0007669"/>
    <property type="project" value="InterPro"/>
</dbReference>
<name>A0A1G5K842_9FIRM</name>
<evidence type="ECO:0000256" key="7">
    <source>
        <dbReference type="SAM" id="Phobius"/>
    </source>
</evidence>
<evidence type="ECO:0000313" key="10">
    <source>
        <dbReference type="EMBL" id="SCY96260.1"/>
    </source>
</evidence>
<dbReference type="InterPro" id="IPR017871">
    <property type="entry name" value="ABC_transporter-like_CS"/>
</dbReference>
<evidence type="ECO:0000256" key="3">
    <source>
        <dbReference type="ARBA" id="ARBA00022741"/>
    </source>
</evidence>
<dbReference type="Gene3D" id="3.40.50.300">
    <property type="entry name" value="P-loop containing nucleotide triphosphate hydrolases"/>
    <property type="match status" value="1"/>
</dbReference>
<dbReference type="SMART" id="SM00382">
    <property type="entry name" value="AAA"/>
    <property type="match status" value="1"/>
</dbReference>
<keyword evidence="4 10" id="KW-0067">ATP-binding</keyword>
<dbReference type="OrthoDB" id="9762778at2"/>
<keyword evidence="2 7" id="KW-0812">Transmembrane</keyword>
<dbReference type="AlphaFoldDB" id="A0A1G5K842"/>
<evidence type="ECO:0000259" key="9">
    <source>
        <dbReference type="PROSITE" id="PS50929"/>
    </source>
</evidence>
<evidence type="ECO:0000313" key="11">
    <source>
        <dbReference type="Proteomes" id="UP000198636"/>
    </source>
</evidence>
<dbReference type="PANTHER" id="PTHR43394:SF1">
    <property type="entry name" value="ATP-BINDING CASSETTE SUB-FAMILY B MEMBER 10, MITOCHONDRIAL"/>
    <property type="match status" value="1"/>
</dbReference>
<dbReference type="InterPro" id="IPR003439">
    <property type="entry name" value="ABC_transporter-like_ATP-bd"/>
</dbReference>
<proteinExistence type="predicted"/>
<dbReference type="GO" id="GO:0005886">
    <property type="term" value="C:plasma membrane"/>
    <property type="evidence" value="ECO:0007669"/>
    <property type="project" value="UniProtKB-SubCell"/>
</dbReference>
<evidence type="ECO:0000256" key="2">
    <source>
        <dbReference type="ARBA" id="ARBA00022692"/>
    </source>
</evidence>
<evidence type="ECO:0000256" key="1">
    <source>
        <dbReference type="ARBA" id="ARBA00004651"/>
    </source>
</evidence>
<dbReference type="InterPro" id="IPR003593">
    <property type="entry name" value="AAA+_ATPase"/>
</dbReference>
<evidence type="ECO:0000256" key="4">
    <source>
        <dbReference type="ARBA" id="ARBA00022840"/>
    </source>
</evidence>
<dbReference type="PROSITE" id="PS50893">
    <property type="entry name" value="ABC_TRANSPORTER_2"/>
    <property type="match status" value="1"/>
</dbReference>
<dbReference type="Pfam" id="PF00664">
    <property type="entry name" value="ABC_membrane"/>
    <property type="match status" value="1"/>
</dbReference>
<dbReference type="Gene3D" id="1.20.1560.10">
    <property type="entry name" value="ABC transporter type 1, transmembrane domain"/>
    <property type="match status" value="1"/>
</dbReference>
<dbReference type="EMBL" id="FMUS01000024">
    <property type="protein sequence ID" value="SCY96260.1"/>
    <property type="molecule type" value="Genomic_DNA"/>
</dbReference>
<evidence type="ECO:0000256" key="6">
    <source>
        <dbReference type="ARBA" id="ARBA00023136"/>
    </source>
</evidence>
<keyword evidence="5 7" id="KW-1133">Transmembrane helix</keyword>
<organism evidence="10 11">
    <name type="scientific">Alkaliphilus peptidifermentans DSM 18978</name>
    <dbReference type="NCBI Taxonomy" id="1120976"/>
    <lineage>
        <taxon>Bacteria</taxon>
        <taxon>Bacillati</taxon>
        <taxon>Bacillota</taxon>
        <taxon>Clostridia</taxon>
        <taxon>Peptostreptococcales</taxon>
        <taxon>Natronincolaceae</taxon>
        <taxon>Alkaliphilus</taxon>
    </lineage>
</organism>
<dbReference type="Proteomes" id="UP000198636">
    <property type="component" value="Unassembled WGS sequence"/>
</dbReference>
<dbReference type="SUPFAM" id="SSF52540">
    <property type="entry name" value="P-loop containing nucleoside triphosphate hydrolases"/>
    <property type="match status" value="1"/>
</dbReference>
<gene>
    <name evidence="10" type="ORF">SAMN03080606_03262</name>
</gene>
<dbReference type="InterPro" id="IPR039421">
    <property type="entry name" value="Type_1_exporter"/>
</dbReference>
<dbReference type="PROSITE" id="PS50929">
    <property type="entry name" value="ABC_TM1F"/>
    <property type="match status" value="1"/>
</dbReference>
<feature type="domain" description="ABC transmembrane type-1" evidence="9">
    <location>
        <begin position="28"/>
        <end position="308"/>
    </location>
</feature>
<dbReference type="STRING" id="1120976.SAMN03080606_03262"/>
<feature type="transmembrane region" description="Helical" evidence="7">
    <location>
        <begin position="282"/>
        <end position="299"/>
    </location>
</feature>
<evidence type="ECO:0000256" key="5">
    <source>
        <dbReference type="ARBA" id="ARBA00022989"/>
    </source>
</evidence>
<sequence length="601" mass="66451">MKKNRNDEGSVLKRCMLYTKPYTGIISLCTIVSVGNVALDVFVAYLLRRLVSSSLASMYKELSIVVLLMILTITAGIIFKYLKRYLAGSISTYIMRDMKENISSHLENIKALKVDSNHSGEITSRMTNSVASLQRFFELDLSDFIYQPLILIAVLIYMIFINWKILLVNIILILLISFIAMVLSKPISKYTQEAQLHLGKANSIAQDTIDGIHMVKALNLYDTLGKKFGKEVLKVLEKNLKIEKRYSIVISIQMIMLIVPISLCTLYGGYLAVKGDMDPGSLITFVFLLNLMSTPAFIIPQMITSLKSATGTASHLFEILDWEQERKDGDTLEKLKSSLENKEISPVELSNVNFSYDGTSKVLAGLDLKLENGKTTAIVGASGSGKSTILKLICGFYEPTEGYINLFGNRLSTWSLTEARSLFSIVSQDTYLFPATIAENISFGKPGASLNEIIEAAMTANAHEFIVELPEGYNTLVGEQGSRLSGGQRQRIAIARAVLKNAPILLLDEPTSSLDIISEALVQDALEKIIVGKTVLVIAHRLFTIKKADDIMVLNQGRIVEKGTHESLIKKDGLYSKLYFKQFLTQEGASSNAAREVSGVC</sequence>
<feature type="domain" description="ABC transporter" evidence="8">
    <location>
        <begin position="347"/>
        <end position="581"/>
    </location>
</feature>
<accession>A0A1G5K842</accession>
<dbReference type="SUPFAM" id="SSF90123">
    <property type="entry name" value="ABC transporter transmembrane region"/>
    <property type="match status" value="1"/>
</dbReference>
<dbReference type="InterPro" id="IPR027417">
    <property type="entry name" value="P-loop_NTPase"/>
</dbReference>
<reference evidence="10 11" key="1">
    <citation type="submission" date="2016-10" db="EMBL/GenBank/DDBJ databases">
        <authorList>
            <person name="de Groot N.N."/>
        </authorList>
    </citation>
    <scope>NUCLEOTIDE SEQUENCE [LARGE SCALE GENOMIC DNA]</scope>
    <source>
        <strain evidence="10 11">DSM 18978</strain>
    </source>
</reference>
<dbReference type="RefSeq" id="WP_091545645.1">
    <property type="nucleotide sequence ID" value="NZ_FMUS01000024.1"/>
</dbReference>
<dbReference type="InterPro" id="IPR036640">
    <property type="entry name" value="ABC1_TM_sf"/>
</dbReference>
<feature type="transmembrane region" description="Helical" evidence="7">
    <location>
        <begin position="62"/>
        <end position="82"/>
    </location>
</feature>
<feature type="transmembrane region" description="Helical" evidence="7">
    <location>
        <begin position="248"/>
        <end position="270"/>
    </location>
</feature>
<dbReference type="InterPro" id="IPR011527">
    <property type="entry name" value="ABC1_TM_dom"/>
</dbReference>
<comment type="subcellular location">
    <subcellularLocation>
        <location evidence="1">Cell membrane</location>
        <topology evidence="1">Multi-pass membrane protein</topology>
    </subcellularLocation>
</comment>
<feature type="transmembrane region" description="Helical" evidence="7">
    <location>
        <begin position="21"/>
        <end position="47"/>
    </location>
</feature>
<dbReference type="PANTHER" id="PTHR43394">
    <property type="entry name" value="ATP-DEPENDENT PERMEASE MDL1, MITOCHONDRIAL"/>
    <property type="match status" value="1"/>
</dbReference>